<feature type="domain" description="C2H2-type" evidence="8">
    <location>
        <begin position="542"/>
        <end position="569"/>
    </location>
</feature>
<dbReference type="SUPFAM" id="SSF57667">
    <property type="entry name" value="beta-beta-alpha zinc fingers"/>
    <property type="match status" value="3"/>
</dbReference>
<dbReference type="Bgee" id="ENSACAG00000002856">
    <property type="expression patterns" value="Expressed in ovary and 12 other cell types or tissues"/>
</dbReference>
<sequence length="604" mass="68845">MKMETREDLTTHIPGQVSREVRWSCHVGTTEAFLQRRPMEVKQEPDKDSLQQWEIQWQEFLKSVEGPHPNWGTSQSREEPWDDAKAFLASFEQVAQACRWPKEEWVPRLLPALSGEAKRAFAGLEAEGRGDYGKVKAAILHGDAMRQEEQRQCFRSFRYREAEGPRGAYGQLQELCCQWLKAKRHSKEQILELLILEQFLAILPSEIEAWVKECGPETCSQAVALAEDFLRRQREARKQADQMLLQGEETVDSPEVGQALPEIEQKKLSVVTKQEDDNGDAGLLGDEWKSENERQLGEDSSERTECEAVKENVWSQDGPASQDGSHMKEPKANSFPFQVGNSHEISVQQESETEKKGIAFPSVQCRNYSENESDLMFAKTFSESGNLIECEMLYEGTSSNIYLNQSISADERQLMNLDLGKMKHPKIQKEEKMECAKSFCRKTHLSSYQIIHTGEKPYQCSECGKCFGWSAHLKAHQLIHTGEKPFQCLECGKCFGRSAHLKSHQIIHTGEKPYKCTECGKCFRHNGSLSFHQRMHTGEKPYTCPECGKSFSDQSTLVKHKRIHTGEKPYTCSECGKGFSQRNSLTLHLRTHAKKNSHTKLSSD</sequence>
<dbReference type="PANTHER" id="PTHR23226:SF379">
    <property type="entry name" value="C2H2-TYPE DOMAIN-CONTAINING PROTEIN"/>
    <property type="match status" value="1"/>
</dbReference>
<feature type="domain" description="C2H2-type" evidence="8">
    <location>
        <begin position="458"/>
        <end position="485"/>
    </location>
</feature>
<keyword evidence="1" id="KW-0479">Metal-binding</keyword>
<keyword evidence="4" id="KW-0862">Zinc</keyword>
<dbReference type="HOGENOM" id="CLU_002678_49_3_1"/>
<feature type="compositionally biased region" description="Basic and acidic residues" evidence="7">
    <location>
        <begin position="286"/>
        <end position="305"/>
    </location>
</feature>
<feature type="region of interest" description="Disordered" evidence="7">
    <location>
        <begin position="272"/>
        <end position="305"/>
    </location>
</feature>
<feature type="domain" description="C2H2-type" evidence="8">
    <location>
        <begin position="434"/>
        <end position="457"/>
    </location>
</feature>
<dbReference type="SMART" id="SM00431">
    <property type="entry name" value="SCAN"/>
    <property type="match status" value="1"/>
</dbReference>
<dbReference type="Gene3D" id="1.10.4020.10">
    <property type="entry name" value="DNA breaking-rejoining enzymes"/>
    <property type="match status" value="1"/>
</dbReference>
<dbReference type="GO" id="GO:0006357">
    <property type="term" value="P:regulation of transcription by RNA polymerase II"/>
    <property type="evidence" value="ECO:0000318"/>
    <property type="project" value="GO_Central"/>
</dbReference>
<dbReference type="Pfam" id="PF00096">
    <property type="entry name" value="zf-C2H2"/>
    <property type="match status" value="5"/>
</dbReference>
<dbReference type="InParanoid" id="H9G6R3"/>
<dbReference type="Proteomes" id="UP000001646">
    <property type="component" value="Unplaced"/>
</dbReference>
<dbReference type="GeneTree" id="ENSGT00940000154715"/>
<proteinExistence type="predicted"/>
<dbReference type="GO" id="GO:0000981">
    <property type="term" value="F:DNA-binding transcription factor activity, RNA polymerase II-specific"/>
    <property type="evidence" value="ECO:0000318"/>
    <property type="project" value="GO_Central"/>
</dbReference>
<feature type="domain" description="C2H2-type" evidence="8">
    <location>
        <begin position="514"/>
        <end position="541"/>
    </location>
</feature>
<feature type="domain" description="SCAN box" evidence="9">
    <location>
        <begin position="151"/>
        <end position="233"/>
    </location>
</feature>
<dbReference type="SUPFAM" id="SSF47353">
    <property type="entry name" value="Retrovirus capsid dimerization domain-like"/>
    <property type="match status" value="1"/>
</dbReference>
<dbReference type="InterPro" id="IPR013087">
    <property type="entry name" value="Znf_C2H2_type"/>
</dbReference>
<evidence type="ECO:0000313" key="11">
    <source>
        <dbReference type="Proteomes" id="UP000001646"/>
    </source>
</evidence>
<dbReference type="CDD" id="cd07936">
    <property type="entry name" value="SCAN"/>
    <property type="match status" value="1"/>
</dbReference>
<evidence type="ECO:0000256" key="5">
    <source>
        <dbReference type="ARBA" id="ARBA00023242"/>
    </source>
</evidence>
<feature type="domain" description="C2H2-type" evidence="8">
    <location>
        <begin position="570"/>
        <end position="597"/>
    </location>
</feature>
<evidence type="ECO:0000256" key="6">
    <source>
        <dbReference type="PROSITE-ProRule" id="PRU00042"/>
    </source>
</evidence>
<dbReference type="PROSITE" id="PS50157">
    <property type="entry name" value="ZINC_FINGER_C2H2_2"/>
    <property type="match status" value="6"/>
</dbReference>
<dbReference type="SMART" id="SM00355">
    <property type="entry name" value="ZnF_C2H2"/>
    <property type="match status" value="5"/>
</dbReference>
<evidence type="ECO:0000256" key="4">
    <source>
        <dbReference type="ARBA" id="ARBA00022833"/>
    </source>
</evidence>
<protein>
    <submittedName>
        <fullName evidence="10">Uncharacterized protein</fullName>
    </submittedName>
</protein>
<dbReference type="PANTHER" id="PTHR23226">
    <property type="entry name" value="ZINC FINGER AND SCAN DOMAIN-CONTAINING"/>
    <property type="match status" value="1"/>
</dbReference>
<dbReference type="InterPro" id="IPR038269">
    <property type="entry name" value="SCAN_sf"/>
</dbReference>
<keyword evidence="5" id="KW-0539">Nucleus</keyword>
<reference evidence="10" key="3">
    <citation type="submission" date="2025-09" db="UniProtKB">
        <authorList>
            <consortium name="Ensembl"/>
        </authorList>
    </citation>
    <scope>IDENTIFICATION</scope>
</reference>
<dbReference type="InterPro" id="IPR036236">
    <property type="entry name" value="Znf_C2H2_sf"/>
</dbReference>
<dbReference type="Pfam" id="PF02023">
    <property type="entry name" value="SCAN"/>
    <property type="match status" value="1"/>
</dbReference>
<dbReference type="PROSITE" id="PS00028">
    <property type="entry name" value="ZINC_FINGER_C2H2_1"/>
    <property type="match status" value="5"/>
</dbReference>
<keyword evidence="11" id="KW-1185">Reference proteome</keyword>
<evidence type="ECO:0000256" key="2">
    <source>
        <dbReference type="ARBA" id="ARBA00022737"/>
    </source>
</evidence>
<dbReference type="InterPro" id="IPR003309">
    <property type="entry name" value="SCAN_dom"/>
</dbReference>
<dbReference type="GO" id="GO:0008270">
    <property type="term" value="F:zinc ion binding"/>
    <property type="evidence" value="ECO:0007669"/>
    <property type="project" value="UniProtKB-KW"/>
</dbReference>
<evidence type="ECO:0000259" key="9">
    <source>
        <dbReference type="PROSITE" id="PS50804"/>
    </source>
</evidence>
<evidence type="ECO:0000259" key="8">
    <source>
        <dbReference type="PROSITE" id="PS50157"/>
    </source>
</evidence>
<dbReference type="FunFam" id="3.30.160.60:FF:000690">
    <property type="entry name" value="Zinc finger protein 354C"/>
    <property type="match status" value="1"/>
</dbReference>
<evidence type="ECO:0000313" key="10">
    <source>
        <dbReference type="Ensembl" id="ENSACAP00000002741.3"/>
    </source>
</evidence>
<dbReference type="GO" id="GO:0000978">
    <property type="term" value="F:RNA polymerase II cis-regulatory region sequence-specific DNA binding"/>
    <property type="evidence" value="ECO:0000318"/>
    <property type="project" value="GO_Central"/>
</dbReference>
<dbReference type="FunFam" id="1.10.4020.10:FF:000001">
    <property type="entry name" value="zinc finger protein 263 isoform X1"/>
    <property type="match status" value="1"/>
</dbReference>
<reference evidence="10" key="1">
    <citation type="submission" date="2009-12" db="EMBL/GenBank/DDBJ databases">
        <title>The Genome Sequence of Anolis carolinensis (Green Anole Lizard).</title>
        <authorList>
            <consortium name="The Genome Sequencing Platform"/>
            <person name="Di Palma F."/>
            <person name="Alfoldi J."/>
            <person name="Heiman D."/>
            <person name="Young S."/>
            <person name="Grabherr M."/>
            <person name="Johnson J."/>
            <person name="Lander E.S."/>
            <person name="Lindblad-Toh K."/>
        </authorList>
    </citation>
    <scope>NUCLEOTIDE SEQUENCE [LARGE SCALE GENOMIC DNA]</scope>
    <source>
        <strain evidence="10">JBL SC #1</strain>
    </source>
</reference>
<dbReference type="Ensembl" id="ENSACAT00000002810.4">
    <property type="protein sequence ID" value="ENSACAP00000002741.3"/>
    <property type="gene ID" value="ENSACAG00000002856.4"/>
</dbReference>
<evidence type="ECO:0000256" key="1">
    <source>
        <dbReference type="ARBA" id="ARBA00022723"/>
    </source>
</evidence>
<dbReference type="eggNOG" id="KOG1721">
    <property type="taxonomic scope" value="Eukaryota"/>
</dbReference>
<dbReference type="FunFam" id="3.30.160.60:FF:000710">
    <property type="entry name" value="Zinc finger protein 768"/>
    <property type="match status" value="1"/>
</dbReference>
<organism evidence="10 11">
    <name type="scientific">Anolis carolinensis</name>
    <name type="common">Green anole</name>
    <name type="synonym">American chameleon</name>
    <dbReference type="NCBI Taxonomy" id="28377"/>
    <lineage>
        <taxon>Eukaryota</taxon>
        <taxon>Metazoa</taxon>
        <taxon>Chordata</taxon>
        <taxon>Craniata</taxon>
        <taxon>Vertebrata</taxon>
        <taxon>Euteleostomi</taxon>
        <taxon>Lepidosauria</taxon>
        <taxon>Squamata</taxon>
        <taxon>Bifurcata</taxon>
        <taxon>Unidentata</taxon>
        <taxon>Episquamata</taxon>
        <taxon>Toxicofera</taxon>
        <taxon>Iguania</taxon>
        <taxon>Dactyloidae</taxon>
        <taxon>Anolis</taxon>
    </lineage>
</organism>
<evidence type="ECO:0000256" key="3">
    <source>
        <dbReference type="ARBA" id="ARBA00022771"/>
    </source>
</evidence>
<keyword evidence="2" id="KW-0677">Repeat</keyword>
<name>H9G6R3_ANOCA</name>
<feature type="domain" description="C2H2-type" evidence="8">
    <location>
        <begin position="486"/>
        <end position="513"/>
    </location>
</feature>
<dbReference type="PROSITE" id="PS50804">
    <property type="entry name" value="SCAN_BOX"/>
    <property type="match status" value="1"/>
</dbReference>
<dbReference type="FunFam" id="3.30.160.60:FF:002343">
    <property type="entry name" value="Zinc finger protein 33A"/>
    <property type="match status" value="2"/>
</dbReference>
<dbReference type="FunFam" id="3.30.160.60:FF:001119">
    <property type="entry name" value="zinc finger protein 408"/>
    <property type="match status" value="1"/>
</dbReference>
<reference evidence="10" key="2">
    <citation type="submission" date="2025-08" db="UniProtKB">
        <authorList>
            <consortium name="Ensembl"/>
        </authorList>
    </citation>
    <scope>IDENTIFICATION</scope>
</reference>
<keyword evidence="3 6" id="KW-0863">Zinc-finger</keyword>
<evidence type="ECO:0000256" key="7">
    <source>
        <dbReference type="SAM" id="MobiDB-lite"/>
    </source>
</evidence>
<dbReference type="AlphaFoldDB" id="H9G6R3"/>
<dbReference type="Gene3D" id="3.30.160.60">
    <property type="entry name" value="Classic Zinc Finger"/>
    <property type="match status" value="6"/>
</dbReference>
<accession>H9G6R3</accession>